<protein>
    <submittedName>
        <fullName evidence="1">Uncharacterized protein</fullName>
    </submittedName>
</protein>
<proteinExistence type="predicted"/>
<evidence type="ECO:0000313" key="2">
    <source>
        <dbReference type="Proteomes" id="UP001497535"/>
    </source>
</evidence>
<evidence type="ECO:0000313" key="1">
    <source>
        <dbReference type="EMBL" id="CAK5035217.1"/>
    </source>
</evidence>
<accession>A0ACB0Y7C5</accession>
<dbReference type="EMBL" id="CAVMJV010000007">
    <property type="protein sequence ID" value="CAK5035217.1"/>
    <property type="molecule type" value="Genomic_DNA"/>
</dbReference>
<keyword evidence="2" id="KW-1185">Reference proteome</keyword>
<dbReference type="Proteomes" id="UP001497535">
    <property type="component" value="Unassembled WGS sequence"/>
</dbReference>
<organism evidence="1 2">
    <name type="scientific">Meloidogyne enterolobii</name>
    <name type="common">Root-knot nematode worm</name>
    <name type="synonym">Meloidogyne mayaguensis</name>
    <dbReference type="NCBI Taxonomy" id="390850"/>
    <lineage>
        <taxon>Eukaryota</taxon>
        <taxon>Metazoa</taxon>
        <taxon>Ecdysozoa</taxon>
        <taxon>Nematoda</taxon>
        <taxon>Chromadorea</taxon>
        <taxon>Rhabditida</taxon>
        <taxon>Tylenchina</taxon>
        <taxon>Tylenchomorpha</taxon>
        <taxon>Tylenchoidea</taxon>
        <taxon>Meloidogynidae</taxon>
        <taxon>Meloidogyninae</taxon>
        <taxon>Meloidogyne</taxon>
    </lineage>
</organism>
<comment type="caution">
    <text evidence="1">The sequence shown here is derived from an EMBL/GenBank/DDBJ whole genome shotgun (WGS) entry which is preliminary data.</text>
</comment>
<gene>
    <name evidence="1" type="ORF">MENTE1834_LOCUS8682</name>
</gene>
<reference evidence="1" key="1">
    <citation type="submission" date="2023-11" db="EMBL/GenBank/DDBJ databases">
        <authorList>
            <person name="Poullet M."/>
        </authorList>
    </citation>
    <scope>NUCLEOTIDE SEQUENCE</scope>
    <source>
        <strain evidence="1">E1834</strain>
    </source>
</reference>
<name>A0ACB0Y7C5_MELEN</name>
<sequence length="95" mass="11341">MLSHYWNSNIKNNKSSKIFILISQHCSQYVRELELNFWLERSERYQLLLSTIKQVRATDLLDALPLNSSVKRIQILTSNLMIYLLILIIYRRISN</sequence>